<evidence type="ECO:0000256" key="1">
    <source>
        <dbReference type="ARBA" id="ARBA00022491"/>
    </source>
</evidence>
<dbReference type="EMBL" id="JBHLWN010000027">
    <property type="protein sequence ID" value="MFC0212319.1"/>
    <property type="molecule type" value="Genomic_DNA"/>
</dbReference>
<dbReference type="InterPro" id="IPR046335">
    <property type="entry name" value="LacI/GalR-like_sensor"/>
</dbReference>
<dbReference type="RefSeq" id="WP_377469460.1">
    <property type="nucleotide sequence ID" value="NZ_JBHLWN010000027.1"/>
</dbReference>
<dbReference type="PROSITE" id="PS50932">
    <property type="entry name" value="HTH_LACI_2"/>
    <property type="match status" value="1"/>
</dbReference>
<dbReference type="InterPro" id="IPR010982">
    <property type="entry name" value="Lambda_DNA-bd_dom_sf"/>
</dbReference>
<dbReference type="SUPFAM" id="SSF53822">
    <property type="entry name" value="Periplasmic binding protein-like I"/>
    <property type="match status" value="1"/>
</dbReference>
<keyword evidence="1" id="KW-0678">Repressor</keyword>
<organism evidence="6 7">
    <name type="scientific">Paenibacillus chartarius</name>
    <dbReference type="NCBI Taxonomy" id="747481"/>
    <lineage>
        <taxon>Bacteria</taxon>
        <taxon>Bacillati</taxon>
        <taxon>Bacillota</taxon>
        <taxon>Bacilli</taxon>
        <taxon>Bacillales</taxon>
        <taxon>Paenibacillaceae</taxon>
        <taxon>Paenibacillus</taxon>
    </lineage>
</organism>
<dbReference type="PANTHER" id="PTHR30146:SF148">
    <property type="entry name" value="HTH-TYPE TRANSCRIPTIONAL REPRESSOR PURR-RELATED"/>
    <property type="match status" value="1"/>
</dbReference>
<evidence type="ECO:0000256" key="2">
    <source>
        <dbReference type="ARBA" id="ARBA00023015"/>
    </source>
</evidence>
<dbReference type="CDD" id="cd01392">
    <property type="entry name" value="HTH_LacI"/>
    <property type="match status" value="1"/>
</dbReference>
<dbReference type="GO" id="GO:0003677">
    <property type="term" value="F:DNA binding"/>
    <property type="evidence" value="ECO:0007669"/>
    <property type="project" value="UniProtKB-KW"/>
</dbReference>
<dbReference type="InterPro" id="IPR028082">
    <property type="entry name" value="Peripla_BP_I"/>
</dbReference>
<evidence type="ECO:0000256" key="4">
    <source>
        <dbReference type="ARBA" id="ARBA00023163"/>
    </source>
</evidence>
<evidence type="ECO:0000313" key="7">
    <source>
        <dbReference type="Proteomes" id="UP001589776"/>
    </source>
</evidence>
<keyword evidence="4" id="KW-0804">Transcription</keyword>
<sequence>MRTKKVTMQQIADQVGVSKFAVSQALSGKGGVSEETRAKIIQAALALGYRIPNPMPSNKQFKPKTDFASTNKGDRNTVIILMPNVRFQDSKSGYWGRIIAGVSSELEKLGARILMLTENNAEGLTKIINPDAILGLIGIGYIARPLLLEIRNSQIPFVLVDHEDPLIPCDAVFMNNYDAFRKLTTNLYSMGHTRMRFVGNPAYSRSFLDRWLGFRTVLEESGLVVPPADDPFMAIGDEGVHEWLETNVDLLIERNQLPSVFVCANDFFAHVMIQILQQRDLKVPEHVSVTGFDNMEEYNALSHLTTVNVPNQLMGIRAVEILHHRLEHPDRPFEKVLISGDILLRQSVRNI</sequence>
<reference evidence="6 7" key="1">
    <citation type="submission" date="2024-09" db="EMBL/GenBank/DDBJ databases">
        <authorList>
            <person name="Sun Q."/>
            <person name="Mori K."/>
        </authorList>
    </citation>
    <scope>NUCLEOTIDE SEQUENCE [LARGE SCALE GENOMIC DNA]</scope>
    <source>
        <strain evidence="6 7">CCM 7759</strain>
    </source>
</reference>
<proteinExistence type="predicted"/>
<dbReference type="Pfam" id="PF13377">
    <property type="entry name" value="Peripla_BP_3"/>
    <property type="match status" value="1"/>
</dbReference>
<dbReference type="Gene3D" id="1.10.260.40">
    <property type="entry name" value="lambda repressor-like DNA-binding domains"/>
    <property type="match status" value="1"/>
</dbReference>
<dbReference type="Gene3D" id="3.40.50.2300">
    <property type="match status" value="2"/>
</dbReference>
<protein>
    <submittedName>
        <fullName evidence="6">LacI family DNA-binding transcriptional regulator</fullName>
    </submittedName>
</protein>
<dbReference type="Proteomes" id="UP001589776">
    <property type="component" value="Unassembled WGS sequence"/>
</dbReference>
<evidence type="ECO:0000256" key="3">
    <source>
        <dbReference type="ARBA" id="ARBA00023125"/>
    </source>
</evidence>
<comment type="caution">
    <text evidence="6">The sequence shown here is derived from an EMBL/GenBank/DDBJ whole genome shotgun (WGS) entry which is preliminary data.</text>
</comment>
<gene>
    <name evidence="6" type="ORF">ACFFK0_07570</name>
</gene>
<feature type="domain" description="HTH lacI-type" evidence="5">
    <location>
        <begin position="6"/>
        <end position="61"/>
    </location>
</feature>
<dbReference type="Pfam" id="PF00356">
    <property type="entry name" value="LacI"/>
    <property type="match status" value="1"/>
</dbReference>
<keyword evidence="7" id="KW-1185">Reference proteome</keyword>
<keyword evidence="3 6" id="KW-0238">DNA-binding</keyword>
<keyword evidence="2" id="KW-0805">Transcription regulation</keyword>
<dbReference type="PANTHER" id="PTHR30146">
    <property type="entry name" value="LACI-RELATED TRANSCRIPTIONAL REPRESSOR"/>
    <property type="match status" value="1"/>
</dbReference>
<accession>A0ABV6DI70</accession>
<evidence type="ECO:0000259" key="5">
    <source>
        <dbReference type="PROSITE" id="PS50932"/>
    </source>
</evidence>
<name>A0ABV6DI70_9BACL</name>
<dbReference type="SUPFAM" id="SSF47413">
    <property type="entry name" value="lambda repressor-like DNA-binding domains"/>
    <property type="match status" value="1"/>
</dbReference>
<dbReference type="SMART" id="SM00354">
    <property type="entry name" value="HTH_LACI"/>
    <property type="match status" value="1"/>
</dbReference>
<evidence type="ECO:0000313" key="6">
    <source>
        <dbReference type="EMBL" id="MFC0212319.1"/>
    </source>
</evidence>
<dbReference type="InterPro" id="IPR000843">
    <property type="entry name" value="HTH_LacI"/>
</dbReference>